<protein>
    <submittedName>
        <fullName evidence="1">Uncharacterized protein</fullName>
    </submittedName>
</protein>
<dbReference type="AlphaFoldDB" id="A0A3M7RDL1"/>
<evidence type="ECO:0000313" key="2">
    <source>
        <dbReference type="Proteomes" id="UP000276133"/>
    </source>
</evidence>
<dbReference type="Proteomes" id="UP000276133">
    <property type="component" value="Unassembled WGS sequence"/>
</dbReference>
<sequence>MNFLNKTSHQEFFPVFILNSKYKSKIVTEGSLLKKEMSFYYCVINIKFNSIHQEYELDNRGFAEK</sequence>
<reference evidence="1 2" key="1">
    <citation type="journal article" date="2018" name="Sci. Rep.">
        <title>Genomic signatures of local adaptation to the degree of environmental predictability in rotifers.</title>
        <authorList>
            <person name="Franch-Gras L."/>
            <person name="Hahn C."/>
            <person name="Garcia-Roger E.M."/>
            <person name="Carmona M.J."/>
            <person name="Serra M."/>
            <person name="Gomez A."/>
        </authorList>
    </citation>
    <scope>NUCLEOTIDE SEQUENCE [LARGE SCALE GENOMIC DNA]</scope>
    <source>
        <strain evidence="1">HYR1</strain>
    </source>
</reference>
<evidence type="ECO:0000313" key="1">
    <source>
        <dbReference type="EMBL" id="RNA21338.1"/>
    </source>
</evidence>
<organism evidence="1 2">
    <name type="scientific">Brachionus plicatilis</name>
    <name type="common">Marine rotifer</name>
    <name type="synonym">Brachionus muelleri</name>
    <dbReference type="NCBI Taxonomy" id="10195"/>
    <lineage>
        <taxon>Eukaryota</taxon>
        <taxon>Metazoa</taxon>
        <taxon>Spiralia</taxon>
        <taxon>Gnathifera</taxon>
        <taxon>Rotifera</taxon>
        <taxon>Eurotatoria</taxon>
        <taxon>Monogononta</taxon>
        <taxon>Pseudotrocha</taxon>
        <taxon>Ploima</taxon>
        <taxon>Brachionidae</taxon>
        <taxon>Brachionus</taxon>
    </lineage>
</organism>
<gene>
    <name evidence="1" type="ORF">BpHYR1_028649</name>
</gene>
<dbReference type="EMBL" id="REGN01003695">
    <property type="protein sequence ID" value="RNA21338.1"/>
    <property type="molecule type" value="Genomic_DNA"/>
</dbReference>
<keyword evidence="2" id="KW-1185">Reference proteome</keyword>
<name>A0A3M7RDL1_BRAPC</name>
<accession>A0A3M7RDL1</accession>
<proteinExistence type="predicted"/>
<comment type="caution">
    <text evidence="1">The sequence shown here is derived from an EMBL/GenBank/DDBJ whole genome shotgun (WGS) entry which is preliminary data.</text>
</comment>